<comment type="subcellular location">
    <subcellularLocation>
        <location evidence="1">Secreted</location>
    </subcellularLocation>
</comment>
<sequence>MEIMVTLVVFAIVAVAITLVVMKTSRARQTATERLSAEQSARAALEFMTRDIRSAGYGTDMSYPGSPQPAIAYVDSTQIILCENISPWPDTLSARRMSPQAYSPSGTPKPKPLDATDWTPPAKYRTGAELVRYTLDVNNDGAVDASDISAAQGADARMTPNPNDYVLVREVYGDSSGNSIGNNGGAQERVALVSRPGGSVPPLFTVYMRGSSTPWNWHNGPVPVDQLSEIERVEVRVTVPSSKRDGSGNYPTTTLSTQINSMRSVPDWGVATYVVSGYVYNDANRDGVMNTGDTGLSGVAVRLGNYIGYTSSTGYWAIHAPNGSYTLRHTPPSGYGVFTNPDSFTVTVAGAAVSRSFADTARAGGWVNVHAFEDVDGDGTQDAGEVSLAGIEFELDPGNNQAYTDASGDARLFASAANYTVACDVPDSMIATTTNPRTGTMTNGGTASYTYGLQRSSNGTIKGQVFRDNNRNGVPDGADAGLGNVWVGVTTDGGITVQGYSYTDGSGNYSIAVPANDPPRTNAYSVFIVPPAGFFPTNSTTIGSLWLQANQVLTGKNFGMSSYTVISLNASRVLSLASADLLEKEWNGNQTQNARQDVDIVLGADAGGTDQVSAWFNQYPATSPTPLFYPSPSSPAGAGYVRSAPNAVMAMALDSLDRNDIVRRPDLVTGTKKAATGNFFVWYSQSSNNNEGYIPTTYSTGQAYTTADAGDVQAVLTYDCSGGNYPDILVGTKSPVSGRGTVEVWQNSNTTTPTYTRQEIYPVAGLVPGSSMGEVTCMALADFDGDGLKDLVVGTKTGAYMGEVMFFKCIGRINGARFVWRNTISSLDGAVTAIGVTDMNGDGKMDVVFGTQKSTSAGQLKYLRNFSIPTYWYFSHDRTVDASGIVMSITVADMGATQSIQDLVVGWRTAEGSYGGGVTIYYLDVRTLPNTGVDPSNGTIVNMVPATTSSNFNYGLNSTAPPSPYLSDLAVGVKSGASTGALVIFIR</sequence>
<keyword evidence="3" id="KW-0732">Signal</keyword>
<dbReference type="InterPro" id="IPR028994">
    <property type="entry name" value="Integrin_alpha_N"/>
</dbReference>
<evidence type="ECO:0000313" key="7">
    <source>
        <dbReference type="Proteomes" id="UP000696931"/>
    </source>
</evidence>
<dbReference type="Gene3D" id="2.60.40.10">
    <property type="entry name" value="Immunoglobulins"/>
    <property type="match status" value="3"/>
</dbReference>
<keyword evidence="2" id="KW-0964">Secreted</keyword>
<feature type="region of interest" description="Disordered" evidence="4">
    <location>
        <begin position="96"/>
        <end position="118"/>
    </location>
</feature>
<organism evidence="6 7">
    <name type="scientific">Eiseniibacteriota bacterium</name>
    <dbReference type="NCBI Taxonomy" id="2212470"/>
    <lineage>
        <taxon>Bacteria</taxon>
        <taxon>Candidatus Eiseniibacteriota</taxon>
    </lineage>
</organism>
<proteinExistence type="predicted"/>
<name>A0A933SGR9_UNCEI</name>
<dbReference type="GO" id="GO:0005576">
    <property type="term" value="C:extracellular region"/>
    <property type="evidence" value="ECO:0007669"/>
    <property type="project" value="UniProtKB-SubCell"/>
</dbReference>
<dbReference type="Pfam" id="PF17210">
    <property type="entry name" value="SdrD_B"/>
    <property type="match status" value="1"/>
</dbReference>
<evidence type="ECO:0000313" key="6">
    <source>
        <dbReference type="EMBL" id="MBI5170063.1"/>
    </source>
</evidence>
<evidence type="ECO:0000256" key="4">
    <source>
        <dbReference type="SAM" id="MobiDB-lite"/>
    </source>
</evidence>
<feature type="domain" description="SD-repeat containing protein B" evidence="5">
    <location>
        <begin position="277"/>
        <end position="354"/>
    </location>
</feature>
<evidence type="ECO:0000256" key="2">
    <source>
        <dbReference type="ARBA" id="ARBA00022525"/>
    </source>
</evidence>
<dbReference type="SUPFAM" id="SSF69318">
    <property type="entry name" value="Integrin alpha N-terminal domain"/>
    <property type="match status" value="1"/>
</dbReference>
<evidence type="ECO:0000259" key="5">
    <source>
        <dbReference type="Pfam" id="PF17210"/>
    </source>
</evidence>
<dbReference type="InterPro" id="IPR013783">
    <property type="entry name" value="Ig-like_fold"/>
</dbReference>
<dbReference type="InterPro" id="IPR033764">
    <property type="entry name" value="Sdr_B"/>
</dbReference>
<dbReference type="EMBL" id="JACRIW010000081">
    <property type="protein sequence ID" value="MBI5170063.1"/>
    <property type="molecule type" value="Genomic_DNA"/>
</dbReference>
<evidence type="ECO:0000256" key="3">
    <source>
        <dbReference type="ARBA" id="ARBA00022729"/>
    </source>
</evidence>
<dbReference type="AlphaFoldDB" id="A0A933SGR9"/>
<dbReference type="Proteomes" id="UP000696931">
    <property type="component" value="Unassembled WGS sequence"/>
</dbReference>
<accession>A0A933SGR9</accession>
<comment type="caution">
    <text evidence="6">The sequence shown here is derived from an EMBL/GenBank/DDBJ whole genome shotgun (WGS) entry which is preliminary data.</text>
</comment>
<reference evidence="6" key="1">
    <citation type="submission" date="2020-07" db="EMBL/GenBank/DDBJ databases">
        <title>Huge and variable diversity of episymbiotic CPR bacteria and DPANN archaea in groundwater ecosystems.</title>
        <authorList>
            <person name="He C.Y."/>
            <person name="Keren R."/>
            <person name="Whittaker M."/>
            <person name="Farag I.F."/>
            <person name="Doudna J."/>
            <person name="Cate J.H.D."/>
            <person name="Banfield J.F."/>
        </authorList>
    </citation>
    <scope>NUCLEOTIDE SEQUENCE</scope>
    <source>
        <strain evidence="6">NC_groundwater_1813_Pr3_B-0.1um_71_17</strain>
    </source>
</reference>
<dbReference type="Gene3D" id="2.130.10.130">
    <property type="entry name" value="Integrin alpha, N-terminal"/>
    <property type="match status" value="1"/>
</dbReference>
<gene>
    <name evidence="6" type="ORF">HZA61_11285</name>
</gene>
<evidence type="ECO:0000256" key="1">
    <source>
        <dbReference type="ARBA" id="ARBA00004613"/>
    </source>
</evidence>
<protein>
    <recommendedName>
        <fullName evidence="5">SD-repeat containing protein B domain-containing protein</fullName>
    </recommendedName>
</protein>
<dbReference type="SUPFAM" id="SSF117074">
    <property type="entry name" value="Hypothetical protein PA1324"/>
    <property type="match status" value="1"/>
</dbReference>